<sequence length="113" mass="12587">MFGLVFPIPHLGGHDSSFFFPPPGYLVAVVDVVVVAGKRRQLQETVFCYRCNLAKRVLSGMGLDFMRFAGALFPPGAGSFRNIRPKMTVEEEIIVLEGVEVWHFCMLIAITLL</sequence>
<reference evidence="1 2" key="1">
    <citation type="submission" date="2021-06" db="EMBL/GenBank/DDBJ databases">
        <title>Caerostris darwini draft genome.</title>
        <authorList>
            <person name="Kono N."/>
            <person name="Arakawa K."/>
        </authorList>
    </citation>
    <scope>NUCLEOTIDE SEQUENCE [LARGE SCALE GENOMIC DNA]</scope>
</reference>
<proteinExistence type="predicted"/>
<dbReference type="Proteomes" id="UP001054837">
    <property type="component" value="Unassembled WGS sequence"/>
</dbReference>
<gene>
    <name evidence="1" type="ORF">CDAR_559661</name>
</gene>
<protein>
    <submittedName>
        <fullName evidence="1">Uncharacterized protein</fullName>
    </submittedName>
</protein>
<keyword evidence="2" id="KW-1185">Reference proteome</keyword>
<comment type="caution">
    <text evidence="1">The sequence shown here is derived from an EMBL/GenBank/DDBJ whole genome shotgun (WGS) entry which is preliminary data.</text>
</comment>
<accession>A0AAV4VZZ2</accession>
<name>A0AAV4VZZ2_9ARAC</name>
<dbReference type="EMBL" id="BPLQ01013940">
    <property type="protein sequence ID" value="GIY76012.1"/>
    <property type="molecule type" value="Genomic_DNA"/>
</dbReference>
<organism evidence="1 2">
    <name type="scientific">Caerostris darwini</name>
    <dbReference type="NCBI Taxonomy" id="1538125"/>
    <lineage>
        <taxon>Eukaryota</taxon>
        <taxon>Metazoa</taxon>
        <taxon>Ecdysozoa</taxon>
        <taxon>Arthropoda</taxon>
        <taxon>Chelicerata</taxon>
        <taxon>Arachnida</taxon>
        <taxon>Araneae</taxon>
        <taxon>Araneomorphae</taxon>
        <taxon>Entelegynae</taxon>
        <taxon>Araneoidea</taxon>
        <taxon>Araneidae</taxon>
        <taxon>Caerostris</taxon>
    </lineage>
</organism>
<evidence type="ECO:0000313" key="1">
    <source>
        <dbReference type="EMBL" id="GIY76012.1"/>
    </source>
</evidence>
<dbReference type="AlphaFoldDB" id="A0AAV4VZZ2"/>
<evidence type="ECO:0000313" key="2">
    <source>
        <dbReference type="Proteomes" id="UP001054837"/>
    </source>
</evidence>